<organism evidence="1 2">
    <name type="scientific">Candidatus Merdibacter merdavium</name>
    <dbReference type="NCBI Taxonomy" id="2838692"/>
    <lineage>
        <taxon>Bacteria</taxon>
        <taxon>Bacillati</taxon>
        <taxon>Bacillota</taxon>
        <taxon>Erysipelotrichia</taxon>
        <taxon>Erysipelotrichales</taxon>
        <taxon>Erysipelotrichaceae</taxon>
        <taxon>Merdibacter</taxon>
    </lineage>
</organism>
<dbReference type="EMBL" id="DWWM01000010">
    <property type="protein sequence ID" value="HJC35919.1"/>
    <property type="molecule type" value="Genomic_DNA"/>
</dbReference>
<protein>
    <submittedName>
        <fullName evidence="1">Uncharacterized protein</fullName>
    </submittedName>
</protein>
<reference evidence="1" key="1">
    <citation type="journal article" date="2021" name="PeerJ">
        <title>Extensive microbial diversity within the chicken gut microbiome revealed by metagenomics and culture.</title>
        <authorList>
            <person name="Gilroy R."/>
            <person name="Ravi A."/>
            <person name="Getino M."/>
            <person name="Pursley I."/>
            <person name="Horton D.L."/>
            <person name="Alikhan N.F."/>
            <person name="Baker D."/>
            <person name="Gharbi K."/>
            <person name="Hall N."/>
            <person name="Watson M."/>
            <person name="Adriaenssens E.M."/>
            <person name="Foster-Nyarko E."/>
            <person name="Jarju S."/>
            <person name="Secka A."/>
            <person name="Antonio M."/>
            <person name="Oren A."/>
            <person name="Chaudhuri R.R."/>
            <person name="La Ragione R."/>
            <person name="Hildebrand F."/>
            <person name="Pallen M.J."/>
        </authorList>
    </citation>
    <scope>NUCLEOTIDE SEQUENCE</scope>
    <source>
        <strain evidence="1">CHK187-11901</strain>
    </source>
</reference>
<evidence type="ECO:0000313" key="2">
    <source>
        <dbReference type="Proteomes" id="UP000823896"/>
    </source>
</evidence>
<gene>
    <name evidence="1" type="ORF">H9702_02160</name>
</gene>
<sequence>MEAVTALSVIAVPAEQGDVTESVFFRCDQAVRSAEVTALEDLQGEQLGTPAFHTASLEEVEDGLYMLCFYVNRMPGGAAYHFDGVWVQIETVSGQQELFIPGEHRLSAEAKDAFADWRDGAFLSDSGAFLPDMFLGEDDVLKRIETLDGRATVIADKTLPCPAEACGPLSLSIQTKAPYEAYSGNLRIIWERDGMEHSAIVPIIRSWHYRDEALDIENGK</sequence>
<proteinExistence type="predicted"/>
<name>A0A9D2NRY3_9FIRM</name>
<accession>A0A9D2NRY3</accession>
<evidence type="ECO:0000313" key="1">
    <source>
        <dbReference type="EMBL" id="HJC35919.1"/>
    </source>
</evidence>
<dbReference type="AlphaFoldDB" id="A0A9D2NRY3"/>
<reference evidence="1" key="2">
    <citation type="submission" date="2021-04" db="EMBL/GenBank/DDBJ databases">
        <authorList>
            <person name="Gilroy R."/>
        </authorList>
    </citation>
    <scope>NUCLEOTIDE SEQUENCE</scope>
    <source>
        <strain evidence="1">CHK187-11901</strain>
    </source>
</reference>
<dbReference type="Proteomes" id="UP000823896">
    <property type="component" value="Unassembled WGS sequence"/>
</dbReference>
<comment type="caution">
    <text evidence="1">The sequence shown here is derived from an EMBL/GenBank/DDBJ whole genome shotgun (WGS) entry which is preliminary data.</text>
</comment>